<sequence>MFVTHSFALTFIAAALCLISGEPPNSSSATQNSTSTSIILGHDELTSKNATHGAVGSRISPLMTYLPTLKNVVIFICVLTAALITCLVIKVIRSGRKIRKTRKYDIITTPAERVEMAPLNEENDDEDDSTLFDVKYRSVPFRIMASAEIFLCSSVQITASRVEPERPLSVQSAQGPELQGHGVRTGAGCVLIFQSIIVVVFHWPALWVERKWPEAVEVYLLTEASGHRVHEEASGGTLDVNVVESQLEQIKWHHLVTDQQRRLEFANTPDYAAHRCSREMQHLGSHLILPSYSVEQTQRRERCAHVHSMHQDKAEGPLHTLLPALRHEGRDPQYAAAEVLQAPQEAILPLVTDQVLEGALHHRGVHGHQMYIIDSAV</sequence>
<evidence type="ECO:0000256" key="8">
    <source>
        <dbReference type="SAM" id="Phobius"/>
    </source>
</evidence>
<evidence type="ECO:0000256" key="7">
    <source>
        <dbReference type="ARBA" id="ARBA00023180"/>
    </source>
</evidence>
<gene>
    <name evidence="10" type="ORF">CCH79_00012238</name>
</gene>
<feature type="transmembrane region" description="Helical" evidence="8">
    <location>
        <begin position="72"/>
        <end position="92"/>
    </location>
</feature>
<keyword evidence="4 9" id="KW-0732">Signal</keyword>
<evidence type="ECO:0000256" key="4">
    <source>
        <dbReference type="ARBA" id="ARBA00022729"/>
    </source>
</evidence>
<evidence type="ECO:0000256" key="3">
    <source>
        <dbReference type="ARBA" id="ARBA00022692"/>
    </source>
</evidence>
<dbReference type="InterPro" id="IPR009565">
    <property type="entry name" value="FAM174-like"/>
</dbReference>
<dbReference type="Pfam" id="PF06679">
    <property type="entry name" value="DUF1180"/>
    <property type="match status" value="1"/>
</dbReference>
<dbReference type="STRING" id="33528.ENSGAFP00000002736"/>
<feature type="signal peptide" evidence="9">
    <location>
        <begin position="1"/>
        <end position="21"/>
    </location>
</feature>
<evidence type="ECO:0000256" key="2">
    <source>
        <dbReference type="ARBA" id="ARBA00006986"/>
    </source>
</evidence>
<dbReference type="PANTHER" id="PTHR28607">
    <property type="entry name" value="EXPRESSED PROTEIN"/>
    <property type="match status" value="1"/>
</dbReference>
<comment type="caution">
    <text evidence="10">The sequence shown here is derived from an EMBL/GenBank/DDBJ whole genome shotgun (WGS) entry which is preliminary data.</text>
</comment>
<keyword evidence="6 8" id="KW-0472">Membrane</keyword>
<proteinExistence type="inferred from homology"/>
<dbReference type="AlphaFoldDB" id="A0A315UVD3"/>
<dbReference type="Proteomes" id="UP000250572">
    <property type="component" value="Unassembled WGS sequence"/>
</dbReference>
<comment type="subcellular location">
    <subcellularLocation>
        <location evidence="1">Membrane</location>
        <topology evidence="1">Single-pass type I membrane protein</topology>
    </subcellularLocation>
</comment>
<protein>
    <recommendedName>
        <fullName evidence="12">Family with sequence similarity 174 member B</fullName>
    </recommendedName>
</protein>
<reference evidence="10 11" key="1">
    <citation type="journal article" date="2018" name="G3 (Bethesda)">
        <title>A High-Quality Reference Genome for the Invasive Mosquitofish Gambusia affinis Using a Chicago Library.</title>
        <authorList>
            <person name="Hoffberg S.L."/>
            <person name="Troendle N.J."/>
            <person name="Glenn T.C."/>
            <person name="Mahmud O."/>
            <person name="Louha S."/>
            <person name="Chalopin D."/>
            <person name="Bennetzen J.L."/>
            <person name="Mauricio R."/>
        </authorList>
    </citation>
    <scope>NUCLEOTIDE SEQUENCE [LARGE SCALE GENOMIC DNA]</scope>
    <source>
        <strain evidence="10">NE01/NJP1002.9</strain>
        <tissue evidence="10">Muscle</tissue>
    </source>
</reference>
<keyword evidence="11" id="KW-1185">Reference proteome</keyword>
<comment type="similarity">
    <text evidence="2">Belongs to the FAM174 family.</text>
</comment>
<dbReference type="PANTHER" id="PTHR28607:SF3">
    <property type="entry name" value="MEMBRANE PROTEIN FAM174B"/>
    <property type="match status" value="1"/>
</dbReference>
<evidence type="ECO:0008006" key="12">
    <source>
        <dbReference type="Google" id="ProtNLM"/>
    </source>
</evidence>
<evidence type="ECO:0000256" key="6">
    <source>
        <dbReference type="ARBA" id="ARBA00023136"/>
    </source>
</evidence>
<feature type="chain" id="PRO_5016378374" description="Family with sequence similarity 174 member B" evidence="9">
    <location>
        <begin position="22"/>
        <end position="377"/>
    </location>
</feature>
<keyword evidence="3 8" id="KW-0812">Transmembrane</keyword>
<dbReference type="EMBL" id="NHOQ01002850">
    <property type="protein sequence ID" value="PWA14264.1"/>
    <property type="molecule type" value="Genomic_DNA"/>
</dbReference>
<keyword evidence="7" id="KW-0325">Glycoprotein</keyword>
<accession>A0A315UVD3</accession>
<name>A0A315UVD3_GAMAF</name>
<organism evidence="10 11">
    <name type="scientific">Gambusia affinis</name>
    <name type="common">Western mosquitofish</name>
    <name type="synonym">Heterandria affinis</name>
    <dbReference type="NCBI Taxonomy" id="33528"/>
    <lineage>
        <taxon>Eukaryota</taxon>
        <taxon>Metazoa</taxon>
        <taxon>Chordata</taxon>
        <taxon>Craniata</taxon>
        <taxon>Vertebrata</taxon>
        <taxon>Euteleostomi</taxon>
        <taxon>Actinopterygii</taxon>
        <taxon>Neopterygii</taxon>
        <taxon>Teleostei</taxon>
        <taxon>Neoteleostei</taxon>
        <taxon>Acanthomorphata</taxon>
        <taxon>Ovalentaria</taxon>
        <taxon>Atherinomorphae</taxon>
        <taxon>Cyprinodontiformes</taxon>
        <taxon>Poeciliidae</taxon>
        <taxon>Poeciliinae</taxon>
        <taxon>Gambusia</taxon>
    </lineage>
</organism>
<evidence type="ECO:0000256" key="9">
    <source>
        <dbReference type="SAM" id="SignalP"/>
    </source>
</evidence>
<evidence type="ECO:0000256" key="1">
    <source>
        <dbReference type="ARBA" id="ARBA00004479"/>
    </source>
</evidence>
<dbReference type="GO" id="GO:0016020">
    <property type="term" value="C:membrane"/>
    <property type="evidence" value="ECO:0007669"/>
    <property type="project" value="UniProtKB-SubCell"/>
</dbReference>
<evidence type="ECO:0000313" key="10">
    <source>
        <dbReference type="EMBL" id="PWA14264.1"/>
    </source>
</evidence>
<keyword evidence="5 8" id="KW-1133">Transmembrane helix</keyword>
<evidence type="ECO:0000256" key="5">
    <source>
        <dbReference type="ARBA" id="ARBA00022989"/>
    </source>
</evidence>
<evidence type="ECO:0000313" key="11">
    <source>
        <dbReference type="Proteomes" id="UP000250572"/>
    </source>
</evidence>